<sequence>MSRTWTSPNEVAVLGTGSALPGASVNTEELLCYAGLTGRSRTLAINVAERLGIKARHVGRSWNARTDRLYPGATNPELAAGAVRAALEEAGLRVQDLGYLIGHTATPAQPLPANIVLVADRLGYEGPHVELRQACTGFANALMIASGLLAHPNARPVAIVGSETGSVFLDLDTIEGQSGQIVNLVQMGDGAGAIILGPASSQGDRIRASWYGALGLDRGPGLQMRCGGSDRPGAATLGPLTFEHDFAAVLRGGPELFGAGAAASAAHGCAVSDAHWIIPHQASGKVGEQLAAHFGLPRERFFVNADRVGNTGSAAIWIALAALRMRRLAAGTRTVVLGAEATKYMFGGFVHETR</sequence>
<keyword evidence="2" id="KW-0012">Acyltransferase</keyword>
<dbReference type="InterPro" id="IPR013747">
    <property type="entry name" value="ACP_syn_III_C"/>
</dbReference>
<dbReference type="Pfam" id="PF08541">
    <property type="entry name" value="ACP_syn_III_C"/>
    <property type="match status" value="1"/>
</dbReference>
<dbReference type="AlphaFoldDB" id="A0A177JYF7"/>
<dbReference type="PANTHER" id="PTHR34069:SF2">
    <property type="entry name" value="BETA-KETOACYL-[ACYL-CARRIER-PROTEIN] SYNTHASE III"/>
    <property type="match status" value="1"/>
</dbReference>
<dbReference type="GO" id="GO:0004315">
    <property type="term" value="F:3-oxoacyl-[acyl-carrier-protein] synthase activity"/>
    <property type="evidence" value="ECO:0007669"/>
    <property type="project" value="InterPro"/>
</dbReference>
<feature type="domain" description="Beta-ketoacyl-[acyl-carrier-protein] synthase III C-terminal" evidence="3">
    <location>
        <begin position="266"/>
        <end position="339"/>
    </location>
</feature>
<gene>
    <name evidence="5" type="ORF">AX777_17330</name>
</gene>
<protein>
    <submittedName>
        <fullName evidence="5">3-oxoacyl-ACP synthase</fullName>
    </submittedName>
</protein>
<name>A0A177JYF7_SPHYA</name>
<dbReference type="Gene3D" id="3.40.47.10">
    <property type="match status" value="2"/>
</dbReference>
<reference evidence="5 6" key="1">
    <citation type="submission" date="2016-02" db="EMBL/GenBank/DDBJ databases">
        <authorList>
            <person name="Wen L."/>
            <person name="He K."/>
            <person name="Yang H."/>
        </authorList>
    </citation>
    <scope>NUCLEOTIDE SEQUENCE [LARGE SCALE GENOMIC DNA]</scope>
    <source>
        <strain evidence="5 6">CD09_2</strain>
    </source>
</reference>
<dbReference type="SUPFAM" id="SSF53901">
    <property type="entry name" value="Thiolase-like"/>
    <property type="match status" value="2"/>
</dbReference>
<feature type="domain" description="Beta-ketoacyl-[acyl-carrier-protein] synthase III N-terminal" evidence="4">
    <location>
        <begin position="130"/>
        <end position="211"/>
    </location>
</feature>
<dbReference type="Pfam" id="PF08545">
    <property type="entry name" value="ACP_syn_III"/>
    <property type="match status" value="1"/>
</dbReference>
<evidence type="ECO:0000313" key="6">
    <source>
        <dbReference type="Proteomes" id="UP000077262"/>
    </source>
</evidence>
<evidence type="ECO:0000259" key="4">
    <source>
        <dbReference type="Pfam" id="PF08545"/>
    </source>
</evidence>
<organism evidence="5 6">
    <name type="scientific">Sphingobium yanoikuyae</name>
    <name type="common">Sphingomonas yanoikuyae</name>
    <dbReference type="NCBI Taxonomy" id="13690"/>
    <lineage>
        <taxon>Bacteria</taxon>
        <taxon>Pseudomonadati</taxon>
        <taxon>Pseudomonadota</taxon>
        <taxon>Alphaproteobacteria</taxon>
        <taxon>Sphingomonadales</taxon>
        <taxon>Sphingomonadaceae</taxon>
        <taxon>Sphingobium</taxon>
    </lineage>
</organism>
<dbReference type="GO" id="GO:0044550">
    <property type="term" value="P:secondary metabolite biosynthetic process"/>
    <property type="evidence" value="ECO:0007669"/>
    <property type="project" value="TreeGrafter"/>
</dbReference>
<evidence type="ECO:0000256" key="1">
    <source>
        <dbReference type="ARBA" id="ARBA00022679"/>
    </source>
</evidence>
<dbReference type="Proteomes" id="UP000077262">
    <property type="component" value="Unassembled WGS sequence"/>
</dbReference>
<keyword evidence="1" id="KW-0808">Transferase</keyword>
<dbReference type="InterPro" id="IPR013751">
    <property type="entry name" value="ACP_syn_III_N"/>
</dbReference>
<dbReference type="PANTHER" id="PTHR34069">
    <property type="entry name" value="3-OXOACYL-[ACYL-CARRIER-PROTEIN] SYNTHASE 3"/>
    <property type="match status" value="1"/>
</dbReference>
<dbReference type="EMBL" id="LSTR01000025">
    <property type="protein sequence ID" value="OAH45465.1"/>
    <property type="molecule type" value="Genomic_DNA"/>
</dbReference>
<comment type="caution">
    <text evidence="5">The sequence shown here is derived from an EMBL/GenBank/DDBJ whole genome shotgun (WGS) entry which is preliminary data.</text>
</comment>
<proteinExistence type="predicted"/>
<evidence type="ECO:0000256" key="2">
    <source>
        <dbReference type="ARBA" id="ARBA00023315"/>
    </source>
</evidence>
<dbReference type="GO" id="GO:0006633">
    <property type="term" value="P:fatty acid biosynthetic process"/>
    <property type="evidence" value="ECO:0007669"/>
    <property type="project" value="InterPro"/>
</dbReference>
<evidence type="ECO:0000259" key="3">
    <source>
        <dbReference type="Pfam" id="PF08541"/>
    </source>
</evidence>
<accession>A0A177JYF7</accession>
<evidence type="ECO:0000313" key="5">
    <source>
        <dbReference type="EMBL" id="OAH45465.1"/>
    </source>
</evidence>
<dbReference type="InterPro" id="IPR016039">
    <property type="entry name" value="Thiolase-like"/>
</dbReference>